<gene>
    <name evidence="1" type="ORF">Cva_01060</name>
</gene>
<protein>
    <submittedName>
        <fullName evidence="1">Uncharacterized protein</fullName>
    </submittedName>
</protein>
<evidence type="ECO:0000313" key="1">
    <source>
        <dbReference type="EMBL" id="GAO98403.1"/>
    </source>
</evidence>
<sequence length="76" mass="8777">MTEEMFYQSSTTQYNLSSENLNERFSLSTLSWKLHLFSQIYGKYLKDFKKTDLIVFPSSSPGSTSFDALLLALLYC</sequence>
<comment type="caution">
    <text evidence="1">The sequence shown here is derived from an EMBL/GenBank/DDBJ whole genome shotgun (WGS) entry which is preliminary data.</text>
</comment>
<evidence type="ECO:0000313" key="2">
    <source>
        <dbReference type="Proteomes" id="UP000036771"/>
    </source>
</evidence>
<organism evidence="1 2">
    <name type="scientific">Caedimonas varicaedens</name>
    <dbReference type="NCBI Taxonomy" id="1629334"/>
    <lineage>
        <taxon>Bacteria</taxon>
        <taxon>Pseudomonadati</taxon>
        <taxon>Pseudomonadota</taxon>
        <taxon>Alphaproteobacteria</taxon>
        <taxon>Holosporales</taxon>
        <taxon>Caedimonadaceae</taxon>
        <taxon>Caedimonas</taxon>
    </lineage>
</organism>
<dbReference type="EMBL" id="BBVC01000055">
    <property type="protein sequence ID" value="GAO98403.1"/>
    <property type="molecule type" value="Genomic_DNA"/>
</dbReference>
<dbReference type="STRING" id="1629334.Cva_01060"/>
<reference evidence="1 2" key="1">
    <citation type="submission" date="2015-03" db="EMBL/GenBank/DDBJ databases">
        <title>Caedibacter varicaedens, whole genome shotgun sequence.</title>
        <authorList>
            <person name="Suzuki H."/>
            <person name="Dapper A.L."/>
            <person name="Gibson A.K."/>
            <person name="Jackson C."/>
            <person name="Lee H."/>
            <person name="Pejaver V.R."/>
            <person name="Doak T."/>
            <person name="Lynch M."/>
        </authorList>
    </citation>
    <scope>NUCLEOTIDE SEQUENCE [LARGE SCALE GENOMIC DNA]</scope>
</reference>
<name>A0A0K8MDW2_9PROT</name>
<accession>A0A0K8MDW2</accession>
<keyword evidence="2" id="KW-1185">Reference proteome</keyword>
<proteinExistence type="predicted"/>
<dbReference type="AlphaFoldDB" id="A0A0K8MDW2"/>
<dbReference type="Proteomes" id="UP000036771">
    <property type="component" value="Unassembled WGS sequence"/>
</dbReference>